<proteinExistence type="predicted"/>
<accession>A0A8T1QWH0</accession>
<dbReference type="EMBL" id="CM031812">
    <property type="protein sequence ID" value="KAG6658271.1"/>
    <property type="molecule type" value="Genomic_DNA"/>
</dbReference>
<sequence length="34" mass="4203">MWRMSGFFQTKEEMELLKGQRCSYRAYLKSRGRK</sequence>
<dbReference type="AlphaFoldDB" id="A0A8T1QWH0"/>
<organism evidence="1 2">
    <name type="scientific">Carya illinoinensis</name>
    <name type="common">Pecan</name>
    <dbReference type="NCBI Taxonomy" id="32201"/>
    <lineage>
        <taxon>Eukaryota</taxon>
        <taxon>Viridiplantae</taxon>
        <taxon>Streptophyta</taxon>
        <taxon>Embryophyta</taxon>
        <taxon>Tracheophyta</taxon>
        <taxon>Spermatophyta</taxon>
        <taxon>Magnoliopsida</taxon>
        <taxon>eudicotyledons</taxon>
        <taxon>Gunneridae</taxon>
        <taxon>Pentapetalae</taxon>
        <taxon>rosids</taxon>
        <taxon>fabids</taxon>
        <taxon>Fagales</taxon>
        <taxon>Juglandaceae</taxon>
        <taxon>Carya</taxon>
    </lineage>
</organism>
<evidence type="ECO:0000313" key="2">
    <source>
        <dbReference type="Proteomes" id="UP000811609"/>
    </source>
</evidence>
<evidence type="ECO:0000313" key="1">
    <source>
        <dbReference type="EMBL" id="KAG6658271.1"/>
    </source>
</evidence>
<comment type="caution">
    <text evidence="1">The sequence shown here is derived from an EMBL/GenBank/DDBJ whole genome shotgun (WGS) entry which is preliminary data.</text>
</comment>
<name>A0A8T1QWH0_CARIL</name>
<gene>
    <name evidence="1" type="ORF">CIPAW_04G149000</name>
</gene>
<dbReference type="Proteomes" id="UP000811609">
    <property type="component" value="Chromosome 4"/>
</dbReference>
<keyword evidence="2" id="KW-1185">Reference proteome</keyword>
<reference evidence="1" key="1">
    <citation type="submission" date="2020-12" db="EMBL/GenBank/DDBJ databases">
        <title>WGS assembly of Carya illinoinensis cv. Pawnee.</title>
        <authorList>
            <person name="Platts A."/>
            <person name="Shu S."/>
            <person name="Wright S."/>
            <person name="Barry K."/>
            <person name="Edger P."/>
            <person name="Pires J.C."/>
            <person name="Schmutz J."/>
        </authorList>
    </citation>
    <scope>NUCLEOTIDE SEQUENCE</scope>
    <source>
        <tissue evidence="1">Leaf</tissue>
    </source>
</reference>
<protein>
    <submittedName>
        <fullName evidence="1">Uncharacterized protein</fullName>
    </submittedName>
</protein>